<dbReference type="InterPro" id="IPR005614">
    <property type="entry name" value="NrfD-like"/>
</dbReference>
<feature type="transmembrane region" description="Helical" evidence="7">
    <location>
        <begin position="44"/>
        <end position="68"/>
    </location>
</feature>
<keyword evidence="4 7" id="KW-0812">Transmembrane</keyword>
<comment type="caution">
    <text evidence="8">The sequence shown here is derived from an EMBL/GenBank/DDBJ whole genome shotgun (WGS) entry which is preliminary data.</text>
</comment>
<feature type="transmembrane region" description="Helical" evidence="7">
    <location>
        <begin position="369"/>
        <end position="389"/>
    </location>
</feature>
<evidence type="ECO:0000256" key="1">
    <source>
        <dbReference type="ARBA" id="ARBA00004651"/>
    </source>
</evidence>
<proteinExistence type="inferred from homology"/>
<name>A0A4Z0NVB3_9HYPH</name>
<evidence type="ECO:0000313" key="9">
    <source>
        <dbReference type="Proteomes" id="UP000297535"/>
    </source>
</evidence>
<keyword evidence="5 7" id="KW-1133">Transmembrane helix</keyword>
<protein>
    <submittedName>
        <fullName evidence="8">DUF3341 domain-containing protein</fullName>
    </submittedName>
</protein>
<comment type="similarity">
    <text evidence="2">Belongs to the NrfD family.</text>
</comment>
<reference evidence="8 9" key="1">
    <citation type="submission" date="2019-04" db="EMBL/GenBank/DDBJ databases">
        <authorList>
            <person name="Feng G."/>
            <person name="Zhu H."/>
        </authorList>
    </citation>
    <scope>NUCLEOTIDE SEQUENCE [LARGE SCALE GENOMIC DNA]</scope>
    <source>
        <strain evidence="8 9">6HR-1</strain>
    </source>
</reference>
<dbReference type="InterPro" id="IPR021776">
    <property type="entry name" value="ActD"/>
</dbReference>
<organism evidence="8 9">
    <name type="scientific">Methylobacterium nonmethylotrophicum</name>
    <dbReference type="NCBI Taxonomy" id="1141884"/>
    <lineage>
        <taxon>Bacteria</taxon>
        <taxon>Pseudomonadati</taxon>
        <taxon>Pseudomonadota</taxon>
        <taxon>Alphaproteobacteria</taxon>
        <taxon>Hyphomicrobiales</taxon>
        <taxon>Methylobacteriaceae</taxon>
        <taxon>Methylobacterium</taxon>
    </lineage>
</organism>
<evidence type="ECO:0000313" key="8">
    <source>
        <dbReference type="EMBL" id="TGE01261.1"/>
    </source>
</evidence>
<feature type="transmembrane region" description="Helical" evidence="7">
    <location>
        <begin position="166"/>
        <end position="189"/>
    </location>
</feature>
<evidence type="ECO:0000256" key="6">
    <source>
        <dbReference type="ARBA" id="ARBA00023136"/>
    </source>
</evidence>
<keyword evidence="3" id="KW-1003">Cell membrane</keyword>
<feature type="transmembrane region" description="Helical" evidence="7">
    <location>
        <begin position="588"/>
        <end position="611"/>
    </location>
</feature>
<feature type="transmembrane region" description="Helical" evidence="7">
    <location>
        <begin position="88"/>
        <end position="108"/>
    </location>
</feature>
<keyword evidence="6 7" id="KW-0472">Membrane</keyword>
<dbReference type="AlphaFoldDB" id="A0A4Z0NVB3"/>
<feature type="transmembrane region" description="Helical" evidence="7">
    <location>
        <begin position="432"/>
        <end position="455"/>
    </location>
</feature>
<feature type="transmembrane region" description="Helical" evidence="7">
    <location>
        <begin position="120"/>
        <end position="138"/>
    </location>
</feature>
<accession>A0A4Z0NVB3</accession>
<dbReference type="OrthoDB" id="9806499at2"/>
<feature type="transmembrane region" description="Helical" evidence="7">
    <location>
        <begin position="328"/>
        <end position="349"/>
    </location>
</feature>
<feature type="transmembrane region" description="Helical" evidence="7">
    <location>
        <begin position="282"/>
        <end position="307"/>
    </location>
</feature>
<gene>
    <name evidence="8" type="ORF">EU555_06610</name>
</gene>
<feature type="transmembrane region" description="Helical" evidence="7">
    <location>
        <begin position="549"/>
        <end position="576"/>
    </location>
</feature>
<dbReference type="Pfam" id="PF03916">
    <property type="entry name" value="NrfD"/>
    <property type="match status" value="1"/>
</dbReference>
<dbReference type="PANTHER" id="PTHR43044">
    <property type="match status" value="1"/>
</dbReference>
<evidence type="ECO:0000256" key="2">
    <source>
        <dbReference type="ARBA" id="ARBA00008929"/>
    </source>
</evidence>
<evidence type="ECO:0000256" key="7">
    <source>
        <dbReference type="SAM" id="Phobius"/>
    </source>
</evidence>
<feature type="transmembrane region" description="Helical" evidence="7">
    <location>
        <begin position="396"/>
        <end position="420"/>
    </location>
</feature>
<evidence type="ECO:0000256" key="3">
    <source>
        <dbReference type="ARBA" id="ARBA00022475"/>
    </source>
</evidence>
<dbReference type="GO" id="GO:0005886">
    <property type="term" value="C:plasma membrane"/>
    <property type="evidence" value="ECO:0007669"/>
    <property type="project" value="UniProtKB-SubCell"/>
</dbReference>
<comment type="subcellular location">
    <subcellularLocation>
        <location evidence="1">Cell membrane</location>
        <topology evidence="1">Multi-pass membrane protein</topology>
    </subcellularLocation>
</comment>
<evidence type="ECO:0000256" key="5">
    <source>
        <dbReference type="ARBA" id="ARBA00022989"/>
    </source>
</evidence>
<dbReference type="Gene3D" id="1.20.1630.10">
    <property type="entry name" value="Formate dehydrogenase/DMSO reductase domain"/>
    <property type="match status" value="1"/>
</dbReference>
<dbReference type="RefSeq" id="WP_135413864.1">
    <property type="nucleotide sequence ID" value="NZ_SRLB01000004.1"/>
</dbReference>
<keyword evidence="9" id="KW-1185">Reference proteome</keyword>
<sequence length="672" mass="71708">MSGTVTPLPPKPLASRAGLLGATEDFASIGRAVTGAPARTRSRAWWIAFSGACGLLGVFAAALAWLLLNGVGIWDNNNPVVWALDIVAYDWWIGIACGALLTSATLRLTGAAWRSGIDRIAETTAILAAAAAALYPIIHLGRPWVFYWTLPYPNTLALWPQFRSPLVWDAVDILGFLGVCLGLWSVGLLPDLAALRDRAFEAALAEARAADEGRGRRRRLTLLRAQIYGILALGWRGASTHWERWLLATRTLSVLALVVVVALQTGASVMLAGSVLPGWHDTLLPVTFLAASLLSGVGVTAALAVLVRRALGLEALITGRHLVLMARLMLGLGLASAYCYATEIVSSLLHGDAYDRAVLVRRLSGSHAWAFWMIVVFALLPVQLFWFDAFRRSGRVVALVGIAAAIGSFGDHFMLLIVTLSHDFLPSSAHPYALGAWGLATLAGTVGLFLALLLLGLRTLPMVSITETRRFAESHPDERPSGERAPTLAETAQAPLWGVSAEFVQAGDLAAAVEALTTRDFGARIETYGPVPMGRAAAALGRPAGILPLLALGAALAGGAAFMLMCLYASGFAYVFDVGGRPRFPWQAFLVPSVSFGALCGGLTTVLGLLFQNRLPRLNHPAFAIPGFTRASEDRFFLALEAAGPRFDPARIERALATLPEGRPLMVRRVPL</sequence>
<evidence type="ECO:0000256" key="4">
    <source>
        <dbReference type="ARBA" id="ARBA00022692"/>
    </source>
</evidence>
<feature type="transmembrane region" description="Helical" evidence="7">
    <location>
        <begin position="254"/>
        <end position="276"/>
    </location>
</feature>
<dbReference type="EMBL" id="SRLB01000004">
    <property type="protein sequence ID" value="TGE01261.1"/>
    <property type="molecule type" value="Genomic_DNA"/>
</dbReference>
<dbReference type="Pfam" id="PF11821">
    <property type="entry name" value="ActD"/>
    <property type="match status" value="1"/>
</dbReference>
<dbReference type="PANTHER" id="PTHR43044:SF2">
    <property type="entry name" value="POLYSULPHIDE REDUCTASE NRFD"/>
    <property type="match status" value="1"/>
</dbReference>
<dbReference type="Proteomes" id="UP000297535">
    <property type="component" value="Unassembled WGS sequence"/>
</dbReference>